<evidence type="ECO:0000259" key="3">
    <source>
        <dbReference type="Pfam" id="PF13828"/>
    </source>
</evidence>
<organism evidence="5 6">
    <name type="scientific">Catellatospora coxensis</name>
    <dbReference type="NCBI Taxonomy" id="310354"/>
    <lineage>
        <taxon>Bacteria</taxon>
        <taxon>Bacillati</taxon>
        <taxon>Actinomycetota</taxon>
        <taxon>Actinomycetes</taxon>
        <taxon>Micromonosporales</taxon>
        <taxon>Micromonosporaceae</taxon>
        <taxon>Catellatospora</taxon>
    </lineage>
</organism>
<dbReference type="Proteomes" id="UP000630887">
    <property type="component" value="Unassembled WGS sequence"/>
</dbReference>
<evidence type="ECO:0000259" key="4">
    <source>
        <dbReference type="Pfam" id="PF13845"/>
    </source>
</evidence>
<feature type="transmembrane region" description="Helical" evidence="2">
    <location>
        <begin position="131"/>
        <end position="157"/>
    </location>
</feature>
<evidence type="ECO:0000313" key="5">
    <source>
        <dbReference type="EMBL" id="GIG10541.1"/>
    </source>
</evidence>
<dbReference type="Pfam" id="PF13845">
    <property type="entry name" value="Septum_form"/>
    <property type="match status" value="1"/>
</dbReference>
<accession>A0A8J3PD03</accession>
<proteinExistence type="predicted"/>
<comment type="caution">
    <text evidence="5">The sequence shown here is derived from an EMBL/GenBank/DDBJ whole genome shotgun (WGS) entry which is preliminary data.</text>
</comment>
<dbReference type="EMBL" id="BONI01000092">
    <property type="protein sequence ID" value="GIG10541.1"/>
    <property type="molecule type" value="Genomic_DNA"/>
</dbReference>
<evidence type="ECO:0000256" key="2">
    <source>
        <dbReference type="SAM" id="Phobius"/>
    </source>
</evidence>
<feature type="compositionally biased region" description="Low complexity" evidence="1">
    <location>
        <begin position="38"/>
        <end position="50"/>
    </location>
</feature>
<feature type="domain" description="DUF4190" evidence="3">
    <location>
        <begin position="96"/>
        <end position="146"/>
    </location>
</feature>
<feature type="compositionally biased region" description="Pro residues" evidence="1">
    <location>
        <begin position="7"/>
        <end position="37"/>
    </location>
</feature>
<keyword evidence="6" id="KW-1185">Reference proteome</keyword>
<dbReference type="InterPro" id="IPR026004">
    <property type="entry name" value="Septum_form"/>
</dbReference>
<protein>
    <recommendedName>
        <fullName evidence="7">Regulator of septum formation</fullName>
    </recommendedName>
</protein>
<keyword evidence="2" id="KW-0812">Transmembrane</keyword>
<sequence length="286" mass="29710">MNYPSPESTPPPYGQPPYPQVPAPPPAAPQSGPPADPYAPYGAAPQYGTGQPQYGAGPQYAASQPYSAPPQQTPPGGYGAPYQQLPPPKSGTNGFAIASLIFGVMGGVLLGFIFGFVALSQIKKRNQGGKGMAVAGLALSTLWSLVICGVIGVAIIAANDDSTTGTSGTGDDTSVYSLRIGDCLNDLSTEDEIEELPVVACTEPHDGEVYAEFKLTETTFPGVDGIEKIADPRCASLLKSYAPNAVDDPGVDTYYLYPTAESWARGDRAITCIASFDPARTGKLKG</sequence>
<evidence type="ECO:0000313" key="6">
    <source>
        <dbReference type="Proteomes" id="UP000630887"/>
    </source>
</evidence>
<gene>
    <name evidence="5" type="ORF">Cco03nite_72410</name>
</gene>
<name>A0A8J3PD03_9ACTN</name>
<evidence type="ECO:0008006" key="7">
    <source>
        <dbReference type="Google" id="ProtNLM"/>
    </source>
</evidence>
<dbReference type="AlphaFoldDB" id="A0A8J3PD03"/>
<dbReference type="InterPro" id="IPR025241">
    <property type="entry name" value="DUF4190"/>
</dbReference>
<reference evidence="5 6" key="1">
    <citation type="submission" date="2021-01" db="EMBL/GenBank/DDBJ databases">
        <title>Whole genome shotgun sequence of Catellatospora coxensis NBRC 107359.</title>
        <authorList>
            <person name="Komaki H."/>
            <person name="Tamura T."/>
        </authorList>
    </citation>
    <scope>NUCLEOTIDE SEQUENCE [LARGE SCALE GENOMIC DNA]</scope>
    <source>
        <strain evidence="5 6">NBRC 107359</strain>
    </source>
</reference>
<dbReference type="SUPFAM" id="SSF81995">
    <property type="entry name" value="beta-sandwich domain of Sec23/24"/>
    <property type="match status" value="1"/>
</dbReference>
<feature type="region of interest" description="Disordered" evidence="1">
    <location>
        <begin position="1"/>
        <end position="82"/>
    </location>
</feature>
<dbReference type="Pfam" id="PF13828">
    <property type="entry name" value="DUF4190"/>
    <property type="match status" value="1"/>
</dbReference>
<dbReference type="RefSeq" id="WP_203698510.1">
    <property type="nucleotide sequence ID" value="NZ_BAAALC010000045.1"/>
</dbReference>
<feature type="domain" description="Septum formation-related" evidence="4">
    <location>
        <begin position="175"/>
        <end position="272"/>
    </location>
</feature>
<keyword evidence="2" id="KW-0472">Membrane</keyword>
<keyword evidence="2" id="KW-1133">Transmembrane helix</keyword>
<evidence type="ECO:0000256" key="1">
    <source>
        <dbReference type="SAM" id="MobiDB-lite"/>
    </source>
</evidence>
<feature type="transmembrane region" description="Helical" evidence="2">
    <location>
        <begin position="95"/>
        <end position="119"/>
    </location>
</feature>